<evidence type="ECO:0000313" key="6">
    <source>
        <dbReference type="Proteomes" id="UP000092871"/>
    </source>
</evidence>
<feature type="chain" id="PRO_5008676972" evidence="1">
    <location>
        <begin position="22"/>
        <end position="513"/>
    </location>
</feature>
<dbReference type="AlphaFoldDB" id="A0A1C3JR05"/>
<dbReference type="EMBL" id="FLRA01000012">
    <property type="protein sequence ID" value="SBT17633.1"/>
    <property type="molecule type" value="Genomic_DNA"/>
</dbReference>
<reference evidence="3 6" key="2">
    <citation type="submission" date="2016-06" db="EMBL/GenBank/DDBJ databases">
        <authorList>
            <person name="Kjaerup R.B."/>
            <person name="Dalgaard T.S."/>
            <person name="Juul-Madsen H.R."/>
        </authorList>
    </citation>
    <scope>NUCLEOTIDE SEQUENCE [LARGE SCALE GENOMIC DNA]</scope>
    <source>
        <strain evidence="3 6">CECT 5115</strain>
    </source>
</reference>
<evidence type="ECO:0000256" key="1">
    <source>
        <dbReference type="SAM" id="SignalP"/>
    </source>
</evidence>
<evidence type="ECO:0000259" key="2">
    <source>
        <dbReference type="Pfam" id="PF00496"/>
    </source>
</evidence>
<sequence>MSFSKAISVVVMFSLFFCANASIKAEPTQTNTVNISASFEFQNLDLSRYGYVFTRMQVVETLLNIDRQGNLLPGLATDWQILEEGTHWRLSLRDGVVFHNDKTLTAEAVVKALHNAVKHASVWRNVPVRVISSESDQYIDIFLNSPYQPLGAILAHHSSGIIDTEPYDQESIETQLIGTGPYSAYEINPPYRLVVKKFDRYWGKKASIPYARYLTGLRTEARMLQARSGKSDIIFDLDPIIIGTLQRQPTLNIMRSELPRTVAIKLNAEHPYLKDIKTRQALSLAIDRQGIAIAILRTPQSASAQLLPPSMGDWYLAETSMQQDMAKASELLAQQGWKKNRDGWLEKNEVRFEIDMLTYPLRPELAEVATVIQDQWKQLGIKLNIEIKYYSAIPIAHSNGSLETALISRSYGVIADPLTVLIDDFSTLQGSDWGSMNWANTNVQTLLKSLVTELDPIVYKQKAQQIAQVIYNEKPVIPIAYYVQQTAVSKRLNGFRFDPYERSYYLNELTWAQ</sequence>
<feature type="signal peptide" evidence="1">
    <location>
        <begin position="1"/>
        <end position="21"/>
    </location>
</feature>
<feature type="domain" description="Solute-binding protein family 5" evidence="2">
    <location>
        <begin position="71"/>
        <end position="419"/>
    </location>
</feature>
<evidence type="ECO:0000313" key="3">
    <source>
        <dbReference type="EMBL" id="SBT17633.1"/>
    </source>
</evidence>
<dbReference type="GO" id="GO:1904680">
    <property type="term" value="F:peptide transmembrane transporter activity"/>
    <property type="evidence" value="ECO:0007669"/>
    <property type="project" value="TreeGrafter"/>
</dbReference>
<organism evidence="3 6">
    <name type="scientific">Marinomonas gallaica</name>
    <dbReference type="NCBI Taxonomy" id="1806667"/>
    <lineage>
        <taxon>Bacteria</taxon>
        <taxon>Pseudomonadati</taxon>
        <taxon>Pseudomonadota</taxon>
        <taxon>Gammaproteobacteria</taxon>
        <taxon>Oceanospirillales</taxon>
        <taxon>Oceanospirillaceae</taxon>
        <taxon>Marinomonas</taxon>
    </lineage>
</organism>
<protein>
    <submittedName>
        <fullName evidence="3">Periplasmic dipeptide transport protein</fullName>
    </submittedName>
</protein>
<dbReference type="InterPro" id="IPR039424">
    <property type="entry name" value="SBP_5"/>
</dbReference>
<dbReference type="PIRSF" id="PIRSF002741">
    <property type="entry name" value="MppA"/>
    <property type="match status" value="1"/>
</dbReference>
<dbReference type="PANTHER" id="PTHR30290">
    <property type="entry name" value="PERIPLASMIC BINDING COMPONENT OF ABC TRANSPORTER"/>
    <property type="match status" value="1"/>
</dbReference>
<name>A0A1C3JR05_9GAMM</name>
<dbReference type="EMBL" id="FLRB01000005">
    <property type="protein sequence ID" value="SBT19959.1"/>
    <property type="molecule type" value="Genomic_DNA"/>
</dbReference>
<dbReference type="GO" id="GO:0030288">
    <property type="term" value="C:outer membrane-bounded periplasmic space"/>
    <property type="evidence" value="ECO:0007669"/>
    <property type="project" value="UniProtKB-ARBA"/>
</dbReference>
<keyword evidence="5" id="KW-1185">Reference proteome</keyword>
<gene>
    <name evidence="3" type="primary">dppA_3</name>
    <name evidence="4" type="synonym">dppA_1</name>
    <name evidence="3" type="ORF">MGA5115_01749</name>
    <name evidence="4" type="ORF">MGA5116_00542</name>
</gene>
<dbReference type="OrthoDB" id="9801912at2"/>
<dbReference type="SUPFAM" id="SSF53850">
    <property type="entry name" value="Periplasmic binding protein-like II"/>
    <property type="match status" value="1"/>
</dbReference>
<dbReference type="InterPro" id="IPR030678">
    <property type="entry name" value="Peptide/Ni-bd"/>
</dbReference>
<reference evidence="4 5" key="1">
    <citation type="submission" date="2016-06" db="EMBL/GenBank/DDBJ databases">
        <authorList>
            <person name="Rodrigo-Torres L."/>
            <person name="Arahal D.R."/>
        </authorList>
    </citation>
    <scope>NUCLEOTIDE SEQUENCE [LARGE SCALE GENOMIC DNA]</scope>
    <source>
        <strain evidence="4 5">CECT 5116</strain>
    </source>
</reference>
<evidence type="ECO:0000313" key="5">
    <source>
        <dbReference type="Proteomes" id="UP000092840"/>
    </source>
</evidence>
<dbReference type="GO" id="GO:0015833">
    <property type="term" value="P:peptide transport"/>
    <property type="evidence" value="ECO:0007669"/>
    <property type="project" value="TreeGrafter"/>
</dbReference>
<dbReference type="RefSeq" id="WP_067034999.1">
    <property type="nucleotide sequence ID" value="NZ_FLRA01000012.1"/>
</dbReference>
<proteinExistence type="predicted"/>
<dbReference type="Proteomes" id="UP000092871">
    <property type="component" value="Unassembled WGS sequence"/>
</dbReference>
<keyword evidence="1" id="KW-0732">Signal</keyword>
<dbReference type="GO" id="GO:0043190">
    <property type="term" value="C:ATP-binding cassette (ABC) transporter complex"/>
    <property type="evidence" value="ECO:0007669"/>
    <property type="project" value="InterPro"/>
</dbReference>
<dbReference type="Gene3D" id="3.10.105.10">
    <property type="entry name" value="Dipeptide-binding Protein, Domain 3"/>
    <property type="match status" value="1"/>
</dbReference>
<accession>A0A1C3JR05</accession>
<dbReference type="Pfam" id="PF00496">
    <property type="entry name" value="SBP_bac_5"/>
    <property type="match status" value="1"/>
</dbReference>
<dbReference type="PANTHER" id="PTHR30290:SF83">
    <property type="entry name" value="ABC TRANSPORTER SUBSTRATE-BINDING PROTEIN"/>
    <property type="match status" value="1"/>
</dbReference>
<evidence type="ECO:0000313" key="4">
    <source>
        <dbReference type="EMBL" id="SBT19959.1"/>
    </source>
</evidence>
<dbReference type="Gene3D" id="3.40.190.10">
    <property type="entry name" value="Periplasmic binding protein-like II"/>
    <property type="match status" value="1"/>
</dbReference>
<dbReference type="CDD" id="cd08490">
    <property type="entry name" value="PBP2_NikA_DppA_OppA_like_3"/>
    <property type="match status" value="1"/>
</dbReference>
<dbReference type="Proteomes" id="UP000092840">
    <property type="component" value="Unassembled WGS sequence"/>
</dbReference>
<dbReference type="InterPro" id="IPR000914">
    <property type="entry name" value="SBP_5_dom"/>
</dbReference>